<dbReference type="Proteomes" id="UP000031036">
    <property type="component" value="Unassembled WGS sequence"/>
</dbReference>
<evidence type="ECO:0000313" key="7">
    <source>
        <dbReference type="EMBL" id="VDM37489.1"/>
    </source>
</evidence>
<evidence type="ECO:0000256" key="2">
    <source>
        <dbReference type="ARBA" id="ARBA00022803"/>
    </source>
</evidence>
<feature type="repeat" description="TPR" evidence="4">
    <location>
        <begin position="237"/>
        <end position="270"/>
    </location>
</feature>
<evidence type="ECO:0000256" key="5">
    <source>
        <dbReference type="SAM" id="MobiDB-lite"/>
    </source>
</evidence>
<dbReference type="OMA" id="YCEVAWH"/>
<dbReference type="EMBL" id="UYWY01019451">
    <property type="protein sequence ID" value="VDM37489.1"/>
    <property type="molecule type" value="Genomic_DNA"/>
</dbReference>
<dbReference type="InterPro" id="IPR011990">
    <property type="entry name" value="TPR-like_helical_dom_sf"/>
</dbReference>
<dbReference type="GO" id="GO:0061512">
    <property type="term" value="P:protein localization to cilium"/>
    <property type="evidence" value="ECO:0007669"/>
    <property type="project" value="TreeGrafter"/>
</dbReference>
<proteinExistence type="inferred from homology"/>
<dbReference type="Gene3D" id="1.25.40.10">
    <property type="entry name" value="Tetratricopeptide repeat domain"/>
    <property type="match status" value="3"/>
</dbReference>
<dbReference type="PANTHER" id="PTHR44186:SF1">
    <property type="entry name" value="BARDET-BIEDL SYNDROME 4 PROTEIN"/>
    <property type="match status" value="1"/>
</dbReference>
<feature type="repeat" description="TPR" evidence="4">
    <location>
        <begin position="98"/>
        <end position="131"/>
    </location>
</feature>
<dbReference type="Pfam" id="PF13181">
    <property type="entry name" value="TPR_8"/>
    <property type="match status" value="1"/>
</dbReference>
<reference evidence="6 8" key="1">
    <citation type="submission" date="2014-11" db="EMBL/GenBank/DDBJ databases">
        <title>Genetic blueprint of the zoonotic pathogen Toxocara canis.</title>
        <authorList>
            <person name="Zhu X.-Q."/>
            <person name="Korhonen P.K."/>
            <person name="Cai H."/>
            <person name="Young N.D."/>
            <person name="Nejsum P."/>
            <person name="von Samson-Himmelstjerna G."/>
            <person name="Boag P.R."/>
            <person name="Tan P."/>
            <person name="Li Q."/>
            <person name="Min J."/>
            <person name="Yang Y."/>
            <person name="Wang X."/>
            <person name="Fang X."/>
            <person name="Hall R.S."/>
            <person name="Hofmann A."/>
            <person name="Sternberg P.W."/>
            <person name="Jex A.R."/>
            <person name="Gasser R.B."/>
        </authorList>
    </citation>
    <scope>NUCLEOTIDE SEQUENCE [LARGE SCALE GENOMIC DNA]</scope>
    <source>
        <strain evidence="6">PN_DK_2014</strain>
    </source>
</reference>
<evidence type="ECO:0000256" key="3">
    <source>
        <dbReference type="ARBA" id="ARBA00023778"/>
    </source>
</evidence>
<organism evidence="6 8">
    <name type="scientific">Toxocara canis</name>
    <name type="common">Canine roundworm</name>
    <dbReference type="NCBI Taxonomy" id="6265"/>
    <lineage>
        <taxon>Eukaryota</taxon>
        <taxon>Metazoa</taxon>
        <taxon>Ecdysozoa</taxon>
        <taxon>Nematoda</taxon>
        <taxon>Chromadorea</taxon>
        <taxon>Rhabditida</taxon>
        <taxon>Spirurina</taxon>
        <taxon>Ascaridomorpha</taxon>
        <taxon>Ascaridoidea</taxon>
        <taxon>Toxocaridae</taxon>
        <taxon>Toxocara</taxon>
    </lineage>
</organism>
<evidence type="ECO:0000313" key="8">
    <source>
        <dbReference type="Proteomes" id="UP000031036"/>
    </source>
</evidence>
<feature type="region of interest" description="Disordered" evidence="5">
    <location>
        <begin position="470"/>
        <end position="490"/>
    </location>
</feature>
<protein>
    <submittedName>
        <fullName evidence="6">Bardet-Biedl syndrome 4 protein</fullName>
    </submittedName>
</protein>
<dbReference type="Pfam" id="PF13432">
    <property type="entry name" value="TPR_16"/>
    <property type="match status" value="2"/>
</dbReference>
<keyword evidence="2 4" id="KW-0802">TPR repeat</keyword>
<dbReference type="GO" id="GO:0036064">
    <property type="term" value="C:ciliary basal body"/>
    <property type="evidence" value="ECO:0007669"/>
    <property type="project" value="TreeGrafter"/>
</dbReference>
<dbReference type="SMART" id="SM00028">
    <property type="entry name" value="TPR"/>
    <property type="match status" value="8"/>
</dbReference>
<gene>
    <name evidence="6" type="primary">BBS4</name>
    <name evidence="6" type="ORF">Tcan_18529</name>
    <name evidence="7" type="ORF">TCNE_LOCUS6192</name>
</gene>
<dbReference type="GO" id="GO:0060271">
    <property type="term" value="P:cilium assembly"/>
    <property type="evidence" value="ECO:0007669"/>
    <property type="project" value="TreeGrafter"/>
</dbReference>
<feature type="repeat" description="TPR" evidence="4">
    <location>
        <begin position="203"/>
        <end position="236"/>
    </location>
</feature>
<evidence type="ECO:0000256" key="1">
    <source>
        <dbReference type="ARBA" id="ARBA00022737"/>
    </source>
</evidence>
<feature type="repeat" description="TPR" evidence="4">
    <location>
        <begin position="339"/>
        <end position="372"/>
    </location>
</feature>
<dbReference type="InterPro" id="IPR019734">
    <property type="entry name" value="TPR_rpt"/>
</dbReference>
<dbReference type="EMBL" id="JPKZ01000316">
    <property type="protein sequence ID" value="KHN87987.1"/>
    <property type="molecule type" value="Genomic_DNA"/>
</dbReference>
<dbReference type="STRING" id="6265.A0A0B2W306"/>
<keyword evidence="1" id="KW-0677">Repeat</keyword>
<evidence type="ECO:0000256" key="4">
    <source>
        <dbReference type="PROSITE-ProRule" id="PRU00339"/>
    </source>
</evidence>
<comment type="similarity">
    <text evidence="3">Belongs to the BBS4 family.</text>
</comment>
<name>A0A0B2W306_TOXCA</name>
<accession>A0A0B2W306</accession>
<keyword evidence="8" id="KW-1185">Reference proteome</keyword>
<dbReference type="OrthoDB" id="309339at2759"/>
<dbReference type="SUPFAM" id="SSF48452">
    <property type="entry name" value="TPR-like"/>
    <property type="match status" value="1"/>
</dbReference>
<feature type="compositionally biased region" description="Polar residues" evidence="5">
    <location>
        <begin position="470"/>
        <end position="481"/>
    </location>
</feature>
<feature type="repeat" description="TPR" evidence="4">
    <location>
        <begin position="132"/>
        <end position="165"/>
    </location>
</feature>
<dbReference type="PANTHER" id="PTHR44186">
    <property type="match status" value="1"/>
</dbReference>
<reference evidence="7" key="2">
    <citation type="submission" date="2018-11" db="EMBL/GenBank/DDBJ databases">
        <authorList>
            <consortium name="Pathogen Informatics"/>
        </authorList>
    </citation>
    <scope>NUCLEOTIDE SEQUENCE [LARGE SCALE GENOMIC DNA]</scope>
</reference>
<dbReference type="Pfam" id="PF12895">
    <property type="entry name" value="ANAPC3"/>
    <property type="match status" value="1"/>
</dbReference>
<dbReference type="AlphaFoldDB" id="A0A0B2W306"/>
<sequence>MENADGVVSGGDMYAGTTSEPLHKTSEAESTSALTQDDELAEKKPKRPVAVDQKKKAQELITFDRRNFLLHQYFIQRDFSSSKALIKEMLDESKEMNEYAIYVRGKIARMEGNLRESLEWFEKAYALNPRNEKYLCQIGRIHFLLGNHEKASEILLNAIKMDPNNSKAYYWRAMALYHIGHSTDSVTKAQECLVSAPNAAKSAEILTFLAKLCAQKNEIIPAIEAYKKALELEPENLDVLTNVGLLYLRTHSEDQAFSILGKALSYDPTHAPSILAAGSIIQANGDYDVALAKYRVAADKCDYNGALWNNIGMCFFGKGKYVAAISSLKKANYLCPLDWKICYNLGLVHNAMQQYASAYHFISSAVNLNPRSSMAFMALAVVLTNLDDIPNARKAYDRATHLEKGENPQILLNYAIFEAKQNELEKSTEYLNRYEELISNGAIVSQQIRLGAENLKRALLQMGHVQTENAQATTARMQQQKLPDAKTDEV</sequence>
<feature type="region of interest" description="Disordered" evidence="5">
    <location>
        <begin position="1"/>
        <end position="51"/>
    </location>
</feature>
<evidence type="ECO:0000313" key="6">
    <source>
        <dbReference type="EMBL" id="KHN87987.1"/>
    </source>
</evidence>
<dbReference type="PROSITE" id="PS50005">
    <property type="entry name" value="TPR"/>
    <property type="match status" value="5"/>
</dbReference>